<keyword evidence="8" id="KW-1185">Reference proteome</keyword>
<dbReference type="Proteomes" id="UP000444401">
    <property type="component" value="Unassembled WGS sequence"/>
</dbReference>
<evidence type="ECO:0000256" key="5">
    <source>
        <dbReference type="ARBA" id="ARBA00023284"/>
    </source>
</evidence>
<comment type="caution">
    <text evidence="7">The sequence shown here is derived from an EMBL/GenBank/DDBJ whole genome shotgun (WGS) entry which is preliminary data.</text>
</comment>
<sequence>MRWWWIPLLLFALFLGVAAYQLNQPKDDFVPSAMIGEPLPAFDLPPALDGVPGVSSADFRDGKPRLLNIWASWCVPCIAEAPQLERLREEGAEIVGVAIRDRPEDVAAFLDRYGNPYTRIGADDLSQVQLAIGSSGVPETFVIDGEGRITHQHIGDIRAEHVPRLLEELRKAGR</sequence>
<keyword evidence="4" id="KW-1015">Disulfide bond</keyword>
<proteinExistence type="inferred from homology"/>
<evidence type="ECO:0000256" key="1">
    <source>
        <dbReference type="ARBA" id="ARBA00004196"/>
    </source>
</evidence>
<evidence type="ECO:0000259" key="6">
    <source>
        <dbReference type="PROSITE" id="PS51352"/>
    </source>
</evidence>
<dbReference type="InterPro" id="IPR036249">
    <property type="entry name" value="Thioredoxin-like_sf"/>
</dbReference>
<dbReference type="InterPro" id="IPR013766">
    <property type="entry name" value="Thioredoxin_domain"/>
</dbReference>
<evidence type="ECO:0000256" key="4">
    <source>
        <dbReference type="ARBA" id="ARBA00023157"/>
    </source>
</evidence>
<gene>
    <name evidence="7" type="ORF">GRI72_04505</name>
</gene>
<evidence type="ECO:0000313" key="8">
    <source>
        <dbReference type="Proteomes" id="UP000444401"/>
    </source>
</evidence>
<dbReference type="InterPro" id="IPR050553">
    <property type="entry name" value="Thioredoxin_ResA/DsbE_sf"/>
</dbReference>
<dbReference type="InterPro" id="IPR004799">
    <property type="entry name" value="Periplasmic_diS_OxRdtase_DsbE"/>
</dbReference>
<comment type="subcellular location">
    <subcellularLocation>
        <location evidence="1">Cell envelope</location>
    </subcellularLocation>
</comment>
<dbReference type="PANTHER" id="PTHR42852">
    <property type="entry name" value="THIOL:DISULFIDE INTERCHANGE PROTEIN DSBE"/>
    <property type="match status" value="1"/>
</dbReference>
<keyword evidence="3" id="KW-0201">Cytochrome c-type biogenesis</keyword>
<evidence type="ECO:0000256" key="3">
    <source>
        <dbReference type="ARBA" id="ARBA00022748"/>
    </source>
</evidence>
<reference evidence="7 8" key="1">
    <citation type="submission" date="2019-12" db="EMBL/GenBank/DDBJ databases">
        <title>Genomic-based taxomic classification of the family Erythrobacteraceae.</title>
        <authorList>
            <person name="Xu L."/>
        </authorList>
    </citation>
    <scope>NUCLEOTIDE SEQUENCE [LARGE SCALE GENOMIC DNA]</scope>
    <source>
        <strain evidence="7 8">H32</strain>
    </source>
</reference>
<evidence type="ECO:0000256" key="2">
    <source>
        <dbReference type="ARBA" id="ARBA00007758"/>
    </source>
</evidence>
<dbReference type="PANTHER" id="PTHR42852:SF6">
    <property type="entry name" value="THIOL:DISULFIDE INTERCHANGE PROTEIN DSBE"/>
    <property type="match status" value="1"/>
</dbReference>
<keyword evidence="5" id="KW-0676">Redox-active center</keyword>
<protein>
    <submittedName>
        <fullName evidence="7">DsbE family thiol:disulfide interchange protein</fullName>
    </submittedName>
</protein>
<dbReference type="NCBIfam" id="TIGR00385">
    <property type="entry name" value="dsbE"/>
    <property type="match status" value="1"/>
</dbReference>
<dbReference type="PROSITE" id="PS51352">
    <property type="entry name" value="THIOREDOXIN_2"/>
    <property type="match status" value="1"/>
</dbReference>
<organism evidence="7 8">
    <name type="scientific">Pelagerythrobacter marinus</name>
    <dbReference type="NCBI Taxonomy" id="538382"/>
    <lineage>
        <taxon>Bacteria</taxon>
        <taxon>Pseudomonadati</taxon>
        <taxon>Pseudomonadota</taxon>
        <taxon>Alphaproteobacteria</taxon>
        <taxon>Sphingomonadales</taxon>
        <taxon>Erythrobacteraceae</taxon>
        <taxon>Pelagerythrobacter</taxon>
    </lineage>
</organism>
<name>A0ABW9UUK1_9SPHN</name>
<dbReference type="EMBL" id="WTYO01000002">
    <property type="protein sequence ID" value="MXO68088.1"/>
    <property type="molecule type" value="Genomic_DNA"/>
</dbReference>
<dbReference type="RefSeq" id="WP_160732747.1">
    <property type="nucleotide sequence ID" value="NZ_CP139719.1"/>
</dbReference>
<dbReference type="InterPro" id="IPR013740">
    <property type="entry name" value="Redoxin"/>
</dbReference>
<dbReference type="Gene3D" id="3.40.30.10">
    <property type="entry name" value="Glutaredoxin"/>
    <property type="match status" value="1"/>
</dbReference>
<accession>A0ABW9UUK1</accession>
<feature type="domain" description="Thioredoxin" evidence="6">
    <location>
        <begin position="33"/>
        <end position="171"/>
    </location>
</feature>
<dbReference type="CDD" id="cd03010">
    <property type="entry name" value="TlpA_like_DsbE"/>
    <property type="match status" value="1"/>
</dbReference>
<evidence type="ECO:0000313" key="7">
    <source>
        <dbReference type="EMBL" id="MXO68088.1"/>
    </source>
</evidence>
<comment type="similarity">
    <text evidence="2">Belongs to the thioredoxin family. DsbE subfamily.</text>
</comment>
<dbReference type="SUPFAM" id="SSF52833">
    <property type="entry name" value="Thioredoxin-like"/>
    <property type="match status" value="1"/>
</dbReference>
<dbReference type="Pfam" id="PF08534">
    <property type="entry name" value="Redoxin"/>
    <property type="match status" value="1"/>
</dbReference>